<keyword evidence="6 7" id="KW-0472">Membrane</keyword>
<dbReference type="Proteomes" id="UP000199698">
    <property type="component" value="Unassembled WGS sequence"/>
</dbReference>
<dbReference type="RefSeq" id="WP_091121160.1">
    <property type="nucleotide sequence ID" value="NZ_FMBA01000008.1"/>
</dbReference>
<organism evidence="9 10">
    <name type="scientific">Gilliamella intestini</name>
    <dbReference type="NCBI Taxonomy" id="1798183"/>
    <lineage>
        <taxon>Bacteria</taxon>
        <taxon>Pseudomonadati</taxon>
        <taxon>Pseudomonadota</taxon>
        <taxon>Gammaproteobacteria</taxon>
        <taxon>Orbales</taxon>
        <taxon>Orbaceae</taxon>
        <taxon>Gilliamella</taxon>
    </lineage>
</organism>
<feature type="transmembrane region" description="Helical" evidence="7">
    <location>
        <begin position="20"/>
        <end position="41"/>
    </location>
</feature>
<evidence type="ECO:0000259" key="8">
    <source>
        <dbReference type="Pfam" id="PF09335"/>
    </source>
</evidence>
<evidence type="ECO:0000256" key="3">
    <source>
        <dbReference type="ARBA" id="ARBA00022475"/>
    </source>
</evidence>
<reference evidence="10" key="1">
    <citation type="submission" date="2016-08" db="EMBL/GenBank/DDBJ databases">
        <authorList>
            <person name="Varghese N."/>
            <person name="Submissions Spin"/>
        </authorList>
    </citation>
    <scope>NUCLEOTIDE SEQUENCE [LARGE SCALE GENOMIC DNA]</scope>
    <source>
        <strain evidence="10">R-53144</strain>
    </source>
</reference>
<feature type="domain" description="VTT" evidence="8">
    <location>
        <begin position="41"/>
        <end position="165"/>
    </location>
</feature>
<dbReference type="EMBL" id="FMBA01000008">
    <property type="protein sequence ID" value="SCB89507.1"/>
    <property type="molecule type" value="Genomic_DNA"/>
</dbReference>
<protein>
    <submittedName>
        <fullName evidence="9">Membrane protein DedA, SNARE-associated domain</fullName>
    </submittedName>
</protein>
<evidence type="ECO:0000256" key="7">
    <source>
        <dbReference type="RuleBase" id="RU367016"/>
    </source>
</evidence>
<comment type="subcellular location">
    <subcellularLocation>
        <location evidence="1 7">Cell membrane</location>
        <topology evidence="1 7">Multi-pass membrane protein</topology>
    </subcellularLocation>
</comment>
<comment type="caution">
    <text evidence="7">Lacks conserved residue(s) required for the propagation of feature annotation.</text>
</comment>
<keyword evidence="4 7" id="KW-0812">Transmembrane</keyword>
<comment type="similarity">
    <text evidence="2 7">Belongs to the DedA family.</text>
</comment>
<keyword evidence="5 7" id="KW-1133">Transmembrane helix</keyword>
<evidence type="ECO:0000313" key="9">
    <source>
        <dbReference type="EMBL" id="SCB89507.1"/>
    </source>
</evidence>
<dbReference type="STRING" id="1798183.GA0061080_100844"/>
<keyword evidence="10" id="KW-1185">Reference proteome</keyword>
<sequence>MSLHEITIAIMQFIEHHQVWALPIIFLLAFGESLAVISLLVPATAILFGVGALIGSGAISFVPVLITASVGAILGDLVSYWLGKHYHQQVIASWPLNKHPKLVYRAEQFFQRYGTLGVFIGRFFGPLRAIVPLIAGTMHMPTTKFNLANIASAPVWAFVLLAPGAFGVPWLETLLG</sequence>
<evidence type="ECO:0000256" key="4">
    <source>
        <dbReference type="ARBA" id="ARBA00022692"/>
    </source>
</evidence>
<feature type="transmembrane region" description="Helical" evidence="7">
    <location>
        <begin position="48"/>
        <end position="74"/>
    </location>
</feature>
<dbReference type="PANTHER" id="PTHR30353">
    <property type="entry name" value="INNER MEMBRANE PROTEIN DEDA-RELATED"/>
    <property type="match status" value="1"/>
</dbReference>
<dbReference type="AlphaFoldDB" id="A0A1C4A4C6"/>
<proteinExistence type="inferred from homology"/>
<evidence type="ECO:0000256" key="5">
    <source>
        <dbReference type="ARBA" id="ARBA00022989"/>
    </source>
</evidence>
<gene>
    <name evidence="9" type="ORF">GA0061080_100844</name>
</gene>
<keyword evidence="3 7" id="KW-1003">Cell membrane</keyword>
<evidence type="ECO:0000256" key="2">
    <source>
        <dbReference type="ARBA" id="ARBA00010792"/>
    </source>
</evidence>
<name>A0A1C4A4C6_9GAMM</name>
<accession>A0A1C4A4C6</accession>
<evidence type="ECO:0000256" key="1">
    <source>
        <dbReference type="ARBA" id="ARBA00004651"/>
    </source>
</evidence>
<evidence type="ECO:0000256" key="6">
    <source>
        <dbReference type="ARBA" id="ARBA00023136"/>
    </source>
</evidence>
<feature type="transmembrane region" description="Helical" evidence="7">
    <location>
        <begin position="147"/>
        <end position="171"/>
    </location>
</feature>
<dbReference type="OrthoDB" id="9780918at2"/>
<dbReference type="Pfam" id="PF09335">
    <property type="entry name" value="VTT_dom"/>
    <property type="match status" value="1"/>
</dbReference>
<dbReference type="PANTHER" id="PTHR30353:SF15">
    <property type="entry name" value="INNER MEMBRANE PROTEIN YABI"/>
    <property type="match status" value="1"/>
</dbReference>
<dbReference type="InterPro" id="IPR032816">
    <property type="entry name" value="VTT_dom"/>
</dbReference>
<dbReference type="GO" id="GO:0005886">
    <property type="term" value="C:plasma membrane"/>
    <property type="evidence" value="ECO:0007669"/>
    <property type="project" value="UniProtKB-SubCell"/>
</dbReference>
<dbReference type="InterPro" id="IPR032818">
    <property type="entry name" value="DedA-like"/>
</dbReference>
<evidence type="ECO:0000313" key="10">
    <source>
        <dbReference type="Proteomes" id="UP000199698"/>
    </source>
</evidence>